<feature type="transmembrane region" description="Helical" evidence="2">
    <location>
        <begin position="170"/>
        <end position="190"/>
    </location>
</feature>
<dbReference type="Proteomes" id="UP000265618">
    <property type="component" value="Unassembled WGS sequence"/>
</dbReference>
<evidence type="ECO:0000256" key="1">
    <source>
        <dbReference type="ARBA" id="ARBA00004141"/>
    </source>
</evidence>
<dbReference type="AlphaFoldDB" id="A0A9K3D9C3"/>
<proteinExistence type="predicted"/>
<sequence>MHSGGKEGEGDAITTEMSPLAVISLLMNLCIGVGSLTIPIAVEEGGVVLSVLFMIFCAFLAWITSQYTFEAMALCCTMLRLGVVNEHTHTKGKGDFTSWVCEGHDLEAPLLSAPATEVPTPEGEEDGEDGAEATVERKVKKLKPLQMFKIDKRLEMGRMAEIVFGKPGEYFVYTVLVVYFLGDVAIYATGCANSLAEQFGTLHLFGHTLPFSDEYVSPAYRFWLIVFILVVVPLCMAELSNTKTLQTIMMFARIAAL</sequence>
<feature type="transmembrane region" description="Helical" evidence="2">
    <location>
        <begin position="220"/>
        <end position="240"/>
    </location>
</feature>
<keyword evidence="4" id="KW-1185">Reference proteome</keyword>
<evidence type="ECO:0000256" key="2">
    <source>
        <dbReference type="SAM" id="Phobius"/>
    </source>
</evidence>
<accession>A0A9K3D9C3</accession>
<keyword evidence="2" id="KW-0812">Transmembrane</keyword>
<protein>
    <recommendedName>
        <fullName evidence="5">Amino acid transporter transmembrane domain-containing protein</fullName>
    </recommendedName>
</protein>
<evidence type="ECO:0000313" key="4">
    <source>
        <dbReference type="Proteomes" id="UP000265618"/>
    </source>
</evidence>
<feature type="non-terminal residue" evidence="3">
    <location>
        <position position="257"/>
    </location>
</feature>
<keyword evidence="2" id="KW-0472">Membrane</keyword>
<keyword evidence="2" id="KW-1133">Transmembrane helix</keyword>
<comment type="caution">
    <text evidence="3">The sequence shown here is derived from an EMBL/GenBank/DDBJ whole genome shotgun (WGS) entry which is preliminary data.</text>
</comment>
<evidence type="ECO:0000313" key="3">
    <source>
        <dbReference type="EMBL" id="GIQ90055.1"/>
    </source>
</evidence>
<dbReference type="GO" id="GO:0016020">
    <property type="term" value="C:membrane"/>
    <property type="evidence" value="ECO:0007669"/>
    <property type="project" value="UniProtKB-SubCell"/>
</dbReference>
<organism evidence="3 4">
    <name type="scientific">Kipferlia bialata</name>
    <dbReference type="NCBI Taxonomy" id="797122"/>
    <lineage>
        <taxon>Eukaryota</taxon>
        <taxon>Metamonada</taxon>
        <taxon>Carpediemonas-like organisms</taxon>
        <taxon>Kipferlia</taxon>
    </lineage>
</organism>
<feature type="transmembrane region" description="Helical" evidence="2">
    <location>
        <begin position="47"/>
        <end position="64"/>
    </location>
</feature>
<dbReference type="EMBL" id="BDIP01005715">
    <property type="protein sequence ID" value="GIQ90055.1"/>
    <property type="molecule type" value="Genomic_DNA"/>
</dbReference>
<comment type="subcellular location">
    <subcellularLocation>
        <location evidence="1">Membrane</location>
        <topology evidence="1">Multi-pass membrane protein</topology>
    </subcellularLocation>
</comment>
<evidence type="ECO:0008006" key="5">
    <source>
        <dbReference type="Google" id="ProtNLM"/>
    </source>
</evidence>
<dbReference type="PANTHER" id="PTHR16189">
    <property type="entry name" value="TRANSMEMBRANE PROTEIN 104-RELATED"/>
    <property type="match status" value="1"/>
</dbReference>
<dbReference type="OrthoDB" id="294541at2759"/>
<dbReference type="PANTHER" id="PTHR16189:SF0">
    <property type="entry name" value="TRANSMEMBRANE PROTEIN 104"/>
    <property type="match status" value="1"/>
</dbReference>
<gene>
    <name evidence="3" type="ORF">KIPB_012702</name>
</gene>
<reference evidence="3 4" key="1">
    <citation type="journal article" date="2018" name="PLoS ONE">
        <title>The draft genome of Kipferlia bialata reveals reductive genome evolution in fornicate parasites.</title>
        <authorList>
            <person name="Tanifuji G."/>
            <person name="Takabayashi S."/>
            <person name="Kume K."/>
            <person name="Takagi M."/>
            <person name="Nakayama T."/>
            <person name="Kamikawa R."/>
            <person name="Inagaki Y."/>
            <person name="Hashimoto T."/>
        </authorList>
    </citation>
    <scope>NUCLEOTIDE SEQUENCE [LARGE SCALE GENOMIC DNA]</scope>
    <source>
        <strain evidence="3">NY0173</strain>
    </source>
</reference>
<feature type="transmembrane region" description="Helical" evidence="2">
    <location>
        <begin position="20"/>
        <end position="41"/>
    </location>
</feature>
<name>A0A9K3D9C3_9EUKA</name>